<dbReference type="SUPFAM" id="SSF53474">
    <property type="entry name" value="alpha/beta-Hydrolases"/>
    <property type="match status" value="1"/>
</dbReference>
<dbReference type="InterPro" id="IPR023828">
    <property type="entry name" value="Peptidase_S8_Ser-AS"/>
</dbReference>
<organism evidence="10 11">
    <name type="scientific">Colletotrichum shisoi</name>
    <dbReference type="NCBI Taxonomy" id="2078593"/>
    <lineage>
        <taxon>Eukaryota</taxon>
        <taxon>Fungi</taxon>
        <taxon>Dikarya</taxon>
        <taxon>Ascomycota</taxon>
        <taxon>Pezizomycotina</taxon>
        <taxon>Sordariomycetes</taxon>
        <taxon>Hypocreomycetidae</taxon>
        <taxon>Glomerellales</taxon>
        <taxon>Glomerellaceae</taxon>
        <taxon>Colletotrichum</taxon>
        <taxon>Colletotrichum destructivum species complex</taxon>
    </lineage>
</organism>
<feature type="domain" description="Inhibitor I9" evidence="9">
    <location>
        <begin position="313"/>
        <end position="391"/>
    </location>
</feature>
<dbReference type="Pfam" id="PF01738">
    <property type="entry name" value="DLH"/>
    <property type="match status" value="1"/>
</dbReference>
<dbReference type="GO" id="GO:0006508">
    <property type="term" value="P:proteolysis"/>
    <property type="evidence" value="ECO:0007669"/>
    <property type="project" value="UniProtKB-KW"/>
</dbReference>
<proteinExistence type="inferred from homology"/>
<dbReference type="Pfam" id="PF05922">
    <property type="entry name" value="Inhibitor_I9"/>
    <property type="match status" value="1"/>
</dbReference>
<dbReference type="InterPro" id="IPR029058">
    <property type="entry name" value="AB_hydrolase_fold"/>
</dbReference>
<accession>A0A5Q4BE43</accession>
<dbReference type="AlphaFoldDB" id="A0A5Q4BE43"/>
<name>A0A5Q4BE43_9PEZI</name>
<evidence type="ECO:0000256" key="4">
    <source>
        <dbReference type="ARBA" id="ARBA00022801"/>
    </source>
</evidence>
<dbReference type="PROSITE" id="PS51892">
    <property type="entry name" value="SUBTILASE"/>
    <property type="match status" value="1"/>
</dbReference>
<dbReference type="InterPro" id="IPR015500">
    <property type="entry name" value="Peptidase_S8_subtilisin-rel"/>
</dbReference>
<dbReference type="PRINTS" id="PR00723">
    <property type="entry name" value="SUBTILISIN"/>
</dbReference>
<keyword evidence="11" id="KW-1185">Reference proteome</keyword>
<dbReference type="InterPro" id="IPR002925">
    <property type="entry name" value="Dienelactn_hydro"/>
</dbReference>
<keyword evidence="2 6" id="KW-0645">Protease</keyword>
<dbReference type="Gene3D" id="3.40.50.200">
    <property type="entry name" value="Peptidase S8/S53 domain"/>
    <property type="match status" value="1"/>
</dbReference>
<feature type="domain" description="Peptidase S8/S53" evidence="7">
    <location>
        <begin position="455"/>
        <end position="696"/>
    </location>
</feature>
<dbReference type="Proteomes" id="UP000326340">
    <property type="component" value="Unassembled WGS sequence"/>
</dbReference>
<keyword evidence="4 6" id="KW-0378">Hydrolase</keyword>
<dbReference type="PROSITE" id="PS00138">
    <property type="entry name" value="SUBTILASE_SER"/>
    <property type="match status" value="1"/>
</dbReference>
<evidence type="ECO:0000259" key="7">
    <source>
        <dbReference type="Pfam" id="PF00082"/>
    </source>
</evidence>
<evidence type="ECO:0000259" key="9">
    <source>
        <dbReference type="Pfam" id="PF05922"/>
    </source>
</evidence>
<comment type="similarity">
    <text evidence="1 6">Belongs to the peptidase S8 family.</text>
</comment>
<gene>
    <name evidence="10" type="primary">Alp1-2</name>
    <name evidence="10" type="ORF">CSHISOI_10413</name>
</gene>
<dbReference type="InterPro" id="IPR036852">
    <property type="entry name" value="Peptidase_S8/S53_dom_sf"/>
</dbReference>
<dbReference type="InterPro" id="IPR034193">
    <property type="entry name" value="PCSK9_ProteinaseK-like"/>
</dbReference>
<evidence type="ECO:0000259" key="8">
    <source>
        <dbReference type="Pfam" id="PF01738"/>
    </source>
</evidence>
<feature type="active site" description="Charge relay system" evidence="6">
    <location>
        <position position="662"/>
    </location>
</feature>
<comment type="caution">
    <text evidence="10">The sequence shown here is derived from an EMBL/GenBank/DDBJ whole genome shotgun (WGS) entry which is preliminary data.</text>
</comment>
<dbReference type="EMBL" id="PUHP01001869">
    <property type="protein sequence ID" value="TQN65011.1"/>
    <property type="molecule type" value="Genomic_DNA"/>
</dbReference>
<protein>
    <submittedName>
        <fullName evidence="10">Alkaline protease 1</fullName>
    </submittedName>
</protein>
<feature type="active site" description="Charge relay system" evidence="6">
    <location>
        <position position="463"/>
    </location>
</feature>
<evidence type="ECO:0000256" key="6">
    <source>
        <dbReference type="PROSITE-ProRule" id="PRU01240"/>
    </source>
</evidence>
<evidence type="ECO:0000256" key="3">
    <source>
        <dbReference type="ARBA" id="ARBA00022729"/>
    </source>
</evidence>
<dbReference type="FunFam" id="3.40.50.200:FF:000007">
    <property type="entry name" value="Subtilisin-like serine protease"/>
    <property type="match status" value="1"/>
</dbReference>
<dbReference type="OrthoDB" id="206201at2759"/>
<evidence type="ECO:0000256" key="2">
    <source>
        <dbReference type="ARBA" id="ARBA00022670"/>
    </source>
</evidence>
<dbReference type="SUPFAM" id="SSF52743">
    <property type="entry name" value="Subtilisin-like"/>
    <property type="match status" value="1"/>
</dbReference>
<dbReference type="SUPFAM" id="SSF54897">
    <property type="entry name" value="Protease propeptides/inhibitors"/>
    <property type="match status" value="1"/>
</dbReference>
<evidence type="ECO:0000256" key="5">
    <source>
        <dbReference type="ARBA" id="ARBA00022825"/>
    </source>
</evidence>
<dbReference type="CDD" id="cd04077">
    <property type="entry name" value="Peptidases_S8_PCSK9_ProteinaseK_like"/>
    <property type="match status" value="1"/>
</dbReference>
<dbReference type="PANTHER" id="PTHR43806">
    <property type="entry name" value="PEPTIDASE S8"/>
    <property type="match status" value="1"/>
</dbReference>
<dbReference type="PANTHER" id="PTHR43806:SF58">
    <property type="entry name" value="ALKALINE PROTEASE 1-RELATED"/>
    <property type="match status" value="1"/>
</dbReference>
<evidence type="ECO:0000256" key="1">
    <source>
        <dbReference type="ARBA" id="ARBA00011073"/>
    </source>
</evidence>
<feature type="domain" description="Dienelactone hydrolase" evidence="8">
    <location>
        <begin position="55"/>
        <end position="274"/>
    </location>
</feature>
<evidence type="ECO:0000313" key="11">
    <source>
        <dbReference type="Proteomes" id="UP000326340"/>
    </source>
</evidence>
<keyword evidence="3" id="KW-0732">Signal</keyword>
<keyword evidence="5 6" id="KW-0720">Serine protease</keyword>
<dbReference type="Gene3D" id="3.40.50.1820">
    <property type="entry name" value="alpha/beta hydrolase"/>
    <property type="match status" value="1"/>
</dbReference>
<dbReference type="InterPro" id="IPR010259">
    <property type="entry name" value="S8pro/Inhibitor_I9"/>
</dbReference>
<dbReference type="GO" id="GO:0005576">
    <property type="term" value="C:extracellular region"/>
    <property type="evidence" value="ECO:0007669"/>
    <property type="project" value="UniProtKB-ARBA"/>
</dbReference>
<dbReference type="GO" id="GO:0004252">
    <property type="term" value="F:serine-type endopeptidase activity"/>
    <property type="evidence" value="ECO:0007669"/>
    <property type="project" value="UniProtKB-UniRule"/>
</dbReference>
<evidence type="ECO:0000313" key="10">
    <source>
        <dbReference type="EMBL" id="TQN65011.1"/>
    </source>
</evidence>
<reference evidence="10 11" key="1">
    <citation type="journal article" date="2019" name="Sci. Rep.">
        <title>Colletotrichum shisoi sp. nov., an anthracnose pathogen of Perilla frutescens in Japan: molecular phylogenetic, morphological and genomic evidence.</title>
        <authorList>
            <person name="Gan P."/>
            <person name="Tsushima A."/>
            <person name="Hiroyama R."/>
            <person name="Narusaka M."/>
            <person name="Takano Y."/>
            <person name="Narusaka Y."/>
            <person name="Kawaradani M."/>
            <person name="Damm U."/>
            <person name="Shirasu K."/>
        </authorList>
    </citation>
    <scope>NUCLEOTIDE SEQUENCE [LARGE SCALE GENOMIC DNA]</scope>
    <source>
        <strain evidence="10 11">PG-2018a</strain>
    </source>
</reference>
<dbReference type="InterPro" id="IPR050131">
    <property type="entry name" value="Peptidase_S8_subtilisin-like"/>
</dbReference>
<dbReference type="InterPro" id="IPR000209">
    <property type="entry name" value="Peptidase_S8/S53_dom"/>
</dbReference>
<feature type="active site" description="Charge relay system" evidence="6">
    <location>
        <position position="500"/>
    </location>
</feature>
<dbReference type="Pfam" id="PF00082">
    <property type="entry name" value="Peptidase_S8"/>
    <property type="match status" value="1"/>
</dbReference>
<sequence length="718" mass="76269">MTETSSAKPEYLAQPPGPCCWAGTLHQGSPRGDVEEILGAPTYVVRPSDVKGSPRANGHVVLYFPDVWGLSVNARCLMDGLASAGYTALGIDYFRGDPISKYRASKDDPLPPGFDLAAWRARHLAFATETVPRWAAAVRERFAAELRAETGADTRFACVGYCFGAPFVCDLLAGDDDDVVSAGAFAHPTALKEEHFTRLKRESSLATPSRFTTTDTVLVEPLLLSCAEDDHAFPPESRRKAVDVLQREGKVYHLQLFQGVGHGFAVKGDPSDPYQREWLSSRAKLLPRSASLNWASSLLALLGAVVPALAANKYIIQLKPGTSPDAVARHHNAVRSLLRRRDGSAEEGTLDKTFRIGDDFNAYSGSFDDAALEAIAALDEVLAVELDQPISVDPTEAEQTLFSLSESESESSIISSSFARRRALTTQPNSIWSLGDLSHRAAGSTEYVYDSTAGEGTTAYVFDTGIRLSHDEFEGRASFGINGVTGSTESPGSNSDTDGHGTHVAATIVGKTYGVAKKAKVIDVKVFEGATGSISALLTGLDWAVKDIVSKGAQKKSVLNMSLTANDVAALDNAVLAAYREGILTIAAAGNNNQPATTTSPARLPEAFTVGMTRPDRGRVNIIEGIYGSSYGPELDVFAPGQDIVSASHNSDTGTATKTGTSMAAPLVAGLVCYLRGLADDFGTPKQVTDRILELAIPDVVGDPKNSPNLLVNNGSGR</sequence>